<dbReference type="InterPro" id="IPR000597">
    <property type="entry name" value="Ribosomal_uL3"/>
</dbReference>
<name>A0A821NEG4_9NEOP</name>
<evidence type="ECO:0000256" key="6">
    <source>
        <dbReference type="SAM" id="MobiDB-lite"/>
    </source>
</evidence>
<keyword evidence="8" id="KW-1185">Reference proteome</keyword>
<reference evidence="7" key="1">
    <citation type="submission" date="2021-02" db="EMBL/GenBank/DDBJ databases">
        <authorList>
            <person name="Steward A R."/>
        </authorList>
    </citation>
    <scope>NUCLEOTIDE SEQUENCE</scope>
</reference>
<dbReference type="SUPFAM" id="SSF50447">
    <property type="entry name" value="Translation proteins"/>
    <property type="match status" value="1"/>
</dbReference>
<evidence type="ECO:0000313" key="8">
    <source>
        <dbReference type="Proteomes" id="UP000663880"/>
    </source>
</evidence>
<dbReference type="GO" id="GO:0003735">
    <property type="term" value="F:structural constituent of ribosome"/>
    <property type="evidence" value="ECO:0007669"/>
    <property type="project" value="InterPro"/>
</dbReference>
<evidence type="ECO:0000256" key="4">
    <source>
        <dbReference type="ARBA" id="ARBA00035209"/>
    </source>
</evidence>
<comment type="caution">
    <text evidence="7">The sequence shown here is derived from an EMBL/GenBank/DDBJ whole genome shotgun (WGS) entry which is preliminary data.</text>
</comment>
<dbReference type="Pfam" id="PF00297">
    <property type="entry name" value="Ribosomal_L3"/>
    <property type="match status" value="1"/>
</dbReference>
<dbReference type="PANTHER" id="PTHR11229">
    <property type="entry name" value="50S RIBOSOMAL PROTEIN L3"/>
    <property type="match status" value="1"/>
</dbReference>
<organism evidence="7 8">
    <name type="scientific">Pieris macdunnoughi</name>
    <dbReference type="NCBI Taxonomy" id="345717"/>
    <lineage>
        <taxon>Eukaryota</taxon>
        <taxon>Metazoa</taxon>
        <taxon>Ecdysozoa</taxon>
        <taxon>Arthropoda</taxon>
        <taxon>Hexapoda</taxon>
        <taxon>Insecta</taxon>
        <taxon>Pterygota</taxon>
        <taxon>Neoptera</taxon>
        <taxon>Endopterygota</taxon>
        <taxon>Lepidoptera</taxon>
        <taxon>Glossata</taxon>
        <taxon>Ditrysia</taxon>
        <taxon>Papilionoidea</taxon>
        <taxon>Pieridae</taxon>
        <taxon>Pierinae</taxon>
        <taxon>Pieris</taxon>
    </lineage>
</organism>
<protein>
    <recommendedName>
        <fullName evidence="4">Large ribosomal subunit protein uL3m</fullName>
    </recommendedName>
    <alternativeName>
        <fullName evidence="5">39S ribosomal protein L3, mitochondrial</fullName>
    </alternativeName>
</protein>
<sequence>MATSNLYLLCKAMNNLRVNHIVKRTGHYTTLRKPKYRPPYWFMPKERVVSEDMLTQENRDFLEEVKQDKQVLQNQIESPLANLEIPQATEWTPFTRRVGLIARKIGNYPLWTKDGKKFQTTLLQVVDNHVIKYIPPEEFNPMKSDKMKKEPWKEKRTLGCLLVGSETIDPSTVTKDYCGMFTNVGMLPKRHLCRFMVSPHAQLPTGTPLYATHFRVGDCVDIRAKTIDRGFQGVVKRWGFKGMPASHGVTKTHRRPGNIGAGGEKARVWPGTKMPGHMGNSWRIIRGVKVLRVNTEHNVLWMLGVAIPGETGAMCYLYDTVLPLKKLKTPPPFPTNMHIDGLPLEYYDESIHSFEQPTIKFEEA</sequence>
<evidence type="ECO:0000313" key="7">
    <source>
        <dbReference type="EMBL" id="CAF4784729.1"/>
    </source>
</evidence>
<gene>
    <name evidence="7" type="ORF">PMACD_LOCUS2539</name>
</gene>
<keyword evidence="2" id="KW-0689">Ribosomal protein</keyword>
<dbReference type="InterPro" id="IPR009000">
    <property type="entry name" value="Transl_B-barrel_sf"/>
</dbReference>
<dbReference type="Proteomes" id="UP000663880">
    <property type="component" value="Unassembled WGS sequence"/>
</dbReference>
<dbReference type="Gene3D" id="2.40.30.10">
    <property type="entry name" value="Translation factors"/>
    <property type="match status" value="2"/>
</dbReference>
<dbReference type="GO" id="GO:0005762">
    <property type="term" value="C:mitochondrial large ribosomal subunit"/>
    <property type="evidence" value="ECO:0007669"/>
    <property type="project" value="TreeGrafter"/>
</dbReference>
<comment type="similarity">
    <text evidence="1">Belongs to the universal ribosomal protein uL3 family.</text>
</comment>
<dbReference type="OrthoDB" id="274683at2759"/>
<evidence type="ECO:0000256" key="5">
    <source>
        <dbReference type="ARBA" id="ARBA00035396"/>
    </source>
</evidence>
<dbReference type="InterPro" id="IPR019927">
    <property type="entry name" value="Ribosomal_uL3_bac/org-type"/>
</dbReference>
<dbReference type="PANTHER" id="PTHR11229:SF8">
    <property type="entry name" value="LARGE RIBOSOMAL SUBUNIT PROTEIN UL3M"/>
    <property type="match status" value="1"/>
</dbReference>
<accession>A0A821NEG4</accession>
<dbReference type="AlphaFoldDB" id="A0A821NEG4"/>
<proteinExistence type="inferred from homology"/>
<feature type="region of interest" description="Disordered" evidence="6">
    <location>
        <begin position="246"/>
        <end position="272"/>
    </location>
</feature>
<evidence type="ECO:0000256" key="1">
    <source>
        <dbReference type="ARBA" id="ARBA00006540"/>
    </source>
</evidence>
<dbReference type="GO" id="GO:0006412">
    <property type="term" value="P:translation"/>
    <property type="evidence" value="ECO:0007669"/>
    <property type="project" value="InterPro"/>
</dbReference>
<evidence type="ECO:0000256" key="3">
    <source>
        <dbReference type="ARBA" id="ARBA00023274"/>
    </source>
</evidence>
<dbReference type="FunFam" id="2.40.30.10:FF:000049">
    <property type="entry name" value="39S ribosomal protein L3, mitochondrial"/>
    <property type="match status" value="1"/>
</dbReference>
<evidence type="ECO:0000256" key="2">
    <source>
        <dbReference type="ARBA" id="ARBA00022980"/>
    </source>
</evidence>
<keyword evidence="3" id="KW-0687">Ribonucleoprotein</keyword>
<dbReference type="EMBL" id="CAJOBZ010000004">
    <property type="protein sequence ID" value="CAF4784729.1"/>
    <property type="molecule type" value="Genomic_DNA"/>
</dbReference>